<accession>A0AAV6ZW60</accession>
<dbReference type="EMBL" id="WNYA01000041">
    <property type="protein sequence ID" value="KAG8550553.1"/>
    <property type="molecule type" value="Genomic_DNA"/>
</dbReference>
<sequence length="86" mass="9939">MYIRAIYAPHTLLWGHGPVRERYSAAPYRSVARIKIGHVISLYVIWRRALYIPIERGTGDLRSSLVLLSTAPMYARHTTVRRAYIV</sequence>
<name>A0AAV6ZW60_ENGPU</name>
<dbReference type="AlphaFoldDB" id="A0AAV6ZW60"/>
<organism evidence="1 2">
    <name type="scientific">Engystomops pustulosus</name>
    <name type="common">Tungara frog</name>
    <name type="synonym">Physalaemus pustulosus</name>
    <dbReference type="NCBI Taxonomy" id="76066"/>
    <lineage>
        <taxon>Eukaryota</taxon>
        <taxon>Metazoa</taxon>
        <taxon>Chordata</taxon>
        <taxon>Craniata</taxon>
        <taxon>Vertebrata</taxon>
        <taxon>Euteleostomi</taxon>
        <taxon>Amphibia</taxon>
        <taxon>Batrachia</taxon>
        <taxon>Anura</taxon>
        <taxon>Neobatrachia</taxon>
        <taxon>Hyloidea</taxon>
        <taxon>Leptodactylidae</taxon>
        <taxon>Leiuperinae</taxon>
        <taxon>Engystomops</taxon>
    </lineage>
</organism>
<proteinExistence type="predicted"/>
<comment type="caution">
    <text evidence="1">The sequence shown here is derived from an EMBL/GenBank/DDBJ whole genome shotgun (WGS) entry which is preliminary data.</text>
</comment>
<keyword evidence="2" id="KW-1185">Reference proteome</keyword>
<protein>
    <submittedName>
        <fullName evidence="1">Uncharacterized protein</fullName>
    </submittedName>
</protein>
<gene>
    <name evidence="1" type="ORF">GDO81_023954</name>
</gene>
<evidence type="ECO:0000313" key="1">
    <source>
        <dbReference type="EMBL" id="KAG8550553.1"/>
    </source>
</evidence>
<evidence type="ECO:0000313" key="2">
    <source>
        <dbReference type="Proteomes" id="UP000824782"/>
    </source>
</evidence>
<reference evidence="1" key="1">
    <citation type="thesis" date="2020" institute="ProQuest LLC" country="789 East Eisenhower Parkway, Ann Arbor, MI, USA">
        <title>Comparative Genomics and Chromosome Evolution.</title>
        <authorList>
            <person name="Mudd A.B."/>
        </authorList>
    </citation>
    <scope>NUCLEOTIDE SEQUENCE</scope>
    <source>
        <strain evidence="1">237g6f4</strain>
        <tissue evidence="1">Blood</tissue>
    </source>
</reference>
<dbReference type="Proteomes" id="UP000824782">
    <property type="component" value="Unassembled WGS sequence"/>
</dbReference>